<dbReference type="EnsemblPlants" id="OB08G26850.1">
    <property type="protein sequence ID" value="OB08G26850.1"/>
    <property type="gene ID" value="OB08G26850"/>
</dbReference>
<comment type="similarity">
    <text evidence="1">Belongs to the JARID1 histone demethylase family.</text>
</comment>
<dbReference type="InterPro" id="IPR041667">
    <property type="entry name" value="Cupin_8"/>
</dbReference>
<dbReference type="PROSITE" id="PS51184">
    <property type="entry name" value="JMJC"/>
    <property type="match status" value="1"/>
</dbReference>
<keyword evidence="4" id="KW-1185">Reference proteome</keyword>
<dbReference type="OMA" id="DIREPPY"/>
<dbReference type="SMART" id="SM00558">
    <property type="entry name" value="JmjC"/>
    <property type="match status" value="1"/>
</dbReference>
<accession>J3MUA4</accession>
<dbReference type="AlphaFoldDB" id="J3MUA4"/>
<dbReference type="Pfam" id="PF13621">
    <property type="entry name" value="Cupin_8"/>
    <property type="match status" value="1"/>
</dbReference>
<sequence length="267" mass="30886">MEGLTRNRDLADVLKVLPVKSLSCKQIERRSCISLEAFIHDYFLCESPVILSGCIDHWPARTKWKDIRYLERTAGDRTVPVEVGNKYVSSEWKQELITFSQFLERVWSSDYSANLTYLAQHPLFDQIKELHEDIIVPEYCNAGGGELQTLNAWFGPGGTVTPLHHDLHHNLFAQVLGRKYFRLYSSTISSDLYPHRETMLSNTSQVDLDNIDVNEFPRIGEVEFIDGILEEGDLLYIPPKWWHYVRSLCTSFSVSFWWRTSIPPRGS</sequence>
<dbReference type="GeneID" id="102715783"/>
<dbReference type="FunFam" id="2.60.120.650:FF:000029">
    <property type="entry name" value="lysine-specific demethylase JMJ30"/>
    <property type="match status" value="1"/>
</dbReference>
<dbReference type="PANTHER" id="PTHR12461">
    <property type="entry name" value="HYPOXIA-INDUCIBLE FACTOR 1 ALPHA INHIBITOR-RELATED"/>
    <property type="match status" value="1"/>
</dbReference>
<evidence type="ECO:0000256" key="1">
    <source>
        <dbReference type="ARBA" id="ARBA00006801"/>
    </source>
</evidence>
<feature type="domain" description="JmjC" evidence="2">
    <location>
        <begin position="110"/>
        <end position="267"/>
    </location>
</feature>
<dbReference type="Gene3D" id="2.60.120.650">
    <property type="entry name" value="Cupin"/>
    <property type="match status" value="1"/>
</dbReference>
<reference evidence="3" key="2">
    <citation type="submission" date="2013-04" db="UniProtKB">
        <authorList>
            <consortium name="EnsemblPlants"/>
        </authorList>
    </citation>
    <scope>IDENTIFICATION</scope>
</reference>
<dbReference type="eggNOG" id="KOG2132">
    <property type="taxonomic scope" value="Eukaryota"/>
</dbReference>
<dbReference type="Gramene" id="OB08G26850.1">
    <property type="protein sequence ID" value="OB08G26850.1"/>
    <property type="gene ID" value="OB08G26850"/>
</dbReference>
<dbReference type="SUPFAM" id="SSF51197">
    <property type="entry name" value="Clavaminate synthase-like"/>
    <property type="match status" value="1"/>
</dbReference>
<protein>
    <recommendedName>
        <fullName evidence="2">JmjC domain-containing protein</fullName>
    </recommendedName>
</protein>
<evidence type="ECO:0000313" key="3">
    <source>
        <dbReference type="EnsemblPlants" id="OB08G26850.1"/>
    </source>
</evidence>
<reference evidence="3" key="1">
    <citation type="journal article" date="2013" name="Nat. Commun.">
        <title>Whole-genome sequencing of Oryza brachyantha reveals mechanisms underlying Oryza genome evolution.</title>
        <authorList>
            <person name="Chen J."/>
            <person name="Huang Q."/>
            <person name="Gao D."/>
            <person name="Wang J."/>
            <person name="Lang Y."/>
            <person name="Liu T."/>
            <person name="Li B."/>
            <person name="Bai Z."/>
            <person name="Luis Goicoechea J."/>
            <person name="Liang C."/>
            <person name="Chen C."/>
            <person name="Zhang W."/>
            <person name="Sun S."/>
            <person name="Liao Y."/>
            <person name="Zhang X."/>
            <person name="Yang L."/>
            <person name="Song C."/>
            <person name="Wang M."/>
            <person name="Shi J."/>
            <person name="Liu G."/>
            <person name="Liu J."/>
            <person name="Zhou H."/>
            <person name="Zhou W."/>
            <person name="Yu Q."/>
            <person name="An N."/>
            <person name="Chen Y."/>
            <person name="Cai Q."/>
            <person name="Wang B."/>
            <person name="Liu B."/>
            <person name="Min J."/>
            <person name="Huang Y."/>
            <person name="Wu H."/>
            <person name="Li Z."/>
            <person name="Zhang Y."/>
            <person name="Yin Y."/>
            <person name="Song W."/>
            <person name="Jiang J."/>
            <person name="Jackson S.A."/>
            <person name="Wing R.A."/>
            <person name="Wang J."/>
            <person name="Chen M."/>
        </authorList>
    </citation>
    <scope>NUCLEOTIDE SEQUENCE [LARGE SCALE GENOMIC DNA]</scope>
    <source>
        <strain evidence="3">cv. IRGC 101232</strain>
    </source>
</reference>
<name>J3MUA4_ORYBR</name>
<dbReference type="InterPro" id="IPR003347">
    <property type="entry name" value="JmjC_dom"/>
</dbReference>
<dbReference type="HOGENOM" id="CLU_016785_3_2_1"/>
<dbReference type="PANTHER" id="PTHR12461:SF96">
    <property type="entry name" value="OS08G0508500 PROTEIN"/>
    <property type="match status" value="1"/>
</dbReference>
<dbReference type="Proteomes" id="UP000006038">
    <property type="component" value="Chromosome 8"/>
</dbReference>
<evidence type="ECO:0000313" key="4">
    <source>
        <dbReference type="Proteomes" id="UP000006038"/>
    </source>
</evidence>
<dbReference type="OrthoDB" id="47172at2759"/>
<dbReference type="KEGG" id="obr:102715783"/>
<proteinExistence type="inferred from homology"/>
<organism evidence="3">
    <name type="scientific">Oryza brachyantha</name>
    <name type="common">malo sina</name>
    <dbReference type="NCBI Taxonomy" id="4533"/>
    <lineage>
        <taxon>Eukaryota</taxon>
        <taxon>Viridiplantae</taxon>
        <taxon>Streptophyta</taxon>
        <taxon>Embryophyta</taxon>
        <taxon>Tracheophyta</taxon>
        <taxon>Spermatophyta</taxon>
        <taxon>Magnoliopsida</taxon>
        <taxon>Liliopsida</taxon>
        <taxon>Poales</taxon>
        <taxon>Poaceae</taxon>
        <taxon>BOP clade</taxon>
        <taxon>Oryzoideae</taxon>
        <taxon>Oryzeae</taxon>
        <taxon>Oryzinae</taxon>
        <taxon>Oryza</taxon>
    </lineage>
</organism>
<dbReference type="STRING" id="4533.J3MUA4"/>
<evidence type="ECO:0000259" key="2">
    <source>
        <dbReference type="PROSITE" id="PS51184"/>
    </source>
</evidence>